<sequence length="97" mass="10856">MPKGKTIHSKEYPVFLQLLVETRQEADLTQVKLAQKVGLSQPYVSAVERGVLRLDTLQLRTWLAGCGSDLGSFGLELERRLKVFEGRSGGAKRTRKI</sequence>
<dbReference type="SUPFAM" id="SSF47413">
    <property type="entry name" value="lambda repressor-like DNA-binding domains"/>
    <property type="match status" value="1"/>
</dbReference>
<evidence type="ECO:0000259" key="1">
    <source>
        <dbReference type="PROSITE" id="PS50943"/>
    </source>
</evidence>
<dbReference type="OrthoDB" id="9803379at2"/>
<protein>
    <submittedName>
        <fullName evidence="2">XRE family transcriptional regulator</fullName>
    </submittedName>
</protein>
<proteinExistence type="predicted"/>
<dbReference type="Gene3D" id="1.10.260.40">
    <property type="entry name" value="lambda repressor-like DNA-binding domains"/>
    <property type="match status" value="1"/>
</dbReference>
<dbReference type="SMART" id="SM00530">
    <property type="entry name" value="HTH_XRE"/>
    <property type="match status" value="1"/>
</dbReference>
<keyword evidence="3" id="KW-1185">Reference proteome</keyword>
<dbReference type="CDD" id="cd00093">
    <property type="entry name" value="HTH_XRE"/>
    <property type="match status" value="1"/>
</dbReference>
<evidence type="ECO:0000313" key="3">
    <source>
        <dbReference type="Proteomes" id="UP000274358"/>
    </source>
</evidence>
<evidence type="ECO:0000313" key="2">
    <source>
        <dbReference type="EMBL" id="RUL79918.1"/>
    </source>
</evidence>
<dbReference type="AlphaFoldDB" id="A0A432MC29"/>
<accession>A0A432MC29</accession>
<reference evidence="2 3" key="1">
    <citation type="submission" date="2018-12" db="EMBL/GenBank/DDBJ databases">
        <title>Dyella dinghuensis sp. nov. DHOA06 and Dyella choica sp. nov. 4M-K27, isolated from forest soil.</title>
        <authorList>
            <person name="Qiu L.-H."/>
            <person name="Gao Z.-H."/>
        </authorList>
    </citation>
    <scope>NUCLEOTIDE SEQUENCE [LARGE SCALE GENOMIC DNA]</scope>
    <source>
        <strain evidence="2 3">4M-K27</strain>
    </source>
</reference>
<comment type="caution">
    <text evidence="2">The sequence shown here is derived from an EMBL/GenBank/DDBJ whole genome shotgun (WGS) entry which is preliminary data.</text>
</comment>
<dbReference type="EMBL" id="RYYV01000001">
    <property type="protein sequence ID" value="RUL79918.1"/>
    <property type="molecule type" value="Genomic_DNA"/>
</dbReference>
<dbReference type="GO" id="GO:0003677">
    <property type="term" value="F:DNA binding"/>
    <property type="evidence" value="ECO:0007669"/>
    <property type="project" value="InterPro"/>
</dbReference>
<dbReference type="InterPro" id="IPR010982">
    <property type="entry name" value="Lambda_DNA-bd_dom_sf"/>
</dbReference>
<organism evidence="2 3">
    <name type="scientific">Dyella choica</name>
    <dbReference type="NCBI Taxonomy" id="1927959"/>
    <lineage>
        <taxon>Bacteria</taxon>
        <taxon>Pseudomonadati</taxon>
        <taxon>Pseudomonadota</taxon>
        <taxon>Gammaproteobacteria</taxon>
        <taxon>Lysobacterales</taxon>
        <taxon>Rhodanobacteraceae</taxon>
        <taxon>Dyella</taxon>
    </lineage>
</organism>
<gene>
    <name evidence="2" type="ORF">EKH80_01635</name>
</gene>
<dbReference type="InterPro" id="IPR001387">
    <property type="entry name" value="Cro/C1-type_HTH"/>
</dbReference>
<feature type="domain" description="HTH cro/C1-type" evidence="1">
    <location>
        <begin position="19"/>
        <end position="73"/>
    </location>
</feature>
<dbReference type="Proteomes" id="UP000274358">
    <property type="component" value="Unassembled WGS sequence"/>
</dbReference>
<dbReference type="PROSITE" id="PS50943">
    <property type="entry name" value="HTH_CROC1"/>
    <property type="match status" value="1"/>
</dbReference>
<dbReference type="Pfam" id="PF01381">
    <property type="entry name" value="HTH_3"/>
    <property type="match status" value="1"/>
</dbReference>
<dbReference type="RefSeq" id="WP_126682969.1">
    <property type="nucleotide sequence ID" value="NZ_RYYV01000001.1"/>
</dbReference>
<name>A0A432MC29_9GAMM</name>